<keyword evidence="4" id="KW-0472">Membrane</keyword>
<dbReference type="PANTHER" id="PTHR30483">
    <property type="entry name" value="LEUCINE-SPECIFIC-BINDING PROTEIN"/>
    <property type="match status" value="1"/>
</dbReference>
<dbReference type="EMBL" id="JAVDWR010000001">
    <property type="protein sequence ID" value="MDR7119699.1"/>
    <property type="molecule type" value="Genomic_DNA"/>
</dbReference>
<name>A0ABU1VVF4_9GAMM</name>
<dbReference type="InterPro" id="IPR001828">
    <property type="entry name" value="ANF_lig-bd_rcpt"/>
</dbReference>
<evidence type="ECO:0000256" key="2">
    <source>
        <dbReference type="ARBA" id="ARBA00022692"/>
    </source>
</evidence>
<comment type="caution">
    <text evidence="6">The sequence shown here is derived from an EMBL/GenBank/DDBJ whole genome shotgun (WGS) entry which is preliminary data.</text>
</comment>
<dbReference type="PANTHER" id="PTHR30483:SF6">
    <property type="entry name" value="PERIPLASMIC BINDING PROTEIN OF ABC TRANSPORTER FOR NATURAL AMINO ACIDS"/>
    <property type="match status" value="1"/>
</dbReference>
<keyword evidence="3" id="KW-1133">Transmembrane helix</keyword>
<keyword evidence="7" id="KW-1185">Reference proteome</keyword>
<dbReference type="InterPro" id="IPR028082">
    <property type="entry name" value="Peripla_BP_I"/>
</dbReference>
<evidence type="ECO:0000313" key="6">
    <source>
        <dbReference type="EMBL" id="MDR7119699.1"/>
    </source>
</evidence>
<evidence type="ECO:0000256" key="1">
    <source>
        <dbReference type="ARBA" id="ARBA00004370"/>
    </source>
</evidence>
<proteinExistence type="predicted"/>
<organism evidence="6 7">
    <name type="scientific">Rheinheimera soli</name>
    <dbReference type="NCBI Taxonomy" id="443616"/>
    <lineage>
        <taxon>Bacteria</taxon>
        <taxon>Pseudomonadati</taxon>
        <taxon>Pseudomonadota</taxon>
        <taxon>Gammaproteobacteria</taxon>
        <taxon>Chromatiales</taxon>
        <taxon>Chromatiaceae</taxon>
        <taxon>Rheinheimera</taxon>
    </lineage>
</organism>
<dbReference type="Pfam" id="PF01094">
    <property type="entry name" value="ANF_receptor"/>
    <property type="match status" value="1"/>
</dbReference>
<dbReference type="Proteomes" id="UP001257909">
    <property type="component" value="Unassembled WGS sequence"/>
</dbReference>
<evidence type="ECO:0000313" key="7">
    <source>
        <dbReference type="Proteomes" id="UP001257909"/>
    </source>
</evidence>
<comment type="subcellular location">
    <subcellularLocation>
        <location evidence="1">Membrane</location>
    </subcellularLocation>
</comment>
<dbReference type="SUPFAM" id="SSF53822">
    <property type="entry name" value="Periplasmic binding protein-like I"/>
    <property type="match status" value="2"/>
</dbReference>
<reference evidence="6 7" key="1">
    <citation type="submission" date="2023-07" db="EMBL/GenBank/DDBJ databases">
        <title>Sorghum-associated microbial communities from plants grown in Nebraska, USA.</title>
        <authorList>
            <person name="Schachtman D."/>
        </authorList>
    </citation>
    <scope>NUCLEOTIDE SEQUENCE [LARGE SCALE GENOMIC DNA]</scope>
    <source>
        <strain evidence="6 7">4138</strain>
    </source>
</reference>
<sequence>MMWRLFCTLLFGYLLFVAYRFYMHSQPVTAIDLRQYHMVQTDKLDLAVVWPEGDDKAGYVKAVKLVVEAMNAEGLGRCQILDQDTLALVGNQECKTKTLKLNIYAEPADRKAAVKQAKKIAGNLNTLAVLGYYRSDAAIPAAAVYEYKGVLMLSSGSTNVKLTQYDFKHIFRNAANDDSNAEILAKYIHDQGYINVYVIYERDLYGTDFSNYFIEHAIAIGLRVPTHTFYEENTKDFLPVLSSLRSKIRPINLTDEIALLQAKLQRAKRILQIAQLSATGDDASIIQFLTFEQKQKNGNNRFFDSMPRVKLLQYLQQELEQSSSTAYLEALFHSHQKELSSLAREEQYVKLEQVDAELQMWIDRVKSVQAHSISPTSAPPLLANERLTIRKVIDLDAGDVLLKLEQMQKRVSKIKSGKVDAIFIAGFTPEVALAISQARGLNIDLPIFGGHPLIELKNHCKTQNNCASYGDVYALETHDVNEYRMAYNATLQGVVPTEVCAEGEENCLPERYACPHFKTAYTRFQGFATAYQQRYGIEPDNWAIQGYLAASMIQETLRASHTFEPEVIADTLLYKGNSEFADKGLMFSCNSHGITEGDILVEEMKIHRLGDLLKGS</sequence>
<gene>
    <name evidence="6" type="ORF">J2W69_000614</name>
</gene>
<dbReference type="InterPro" id="IPR051010">
    <property type="entry name" value="BCAA_transport"/>
</dbReference>
<keyword evidence="2" id="KW-0812">Transmembrane</keyword>
<evidence type="ECO:0000256" key="3">
    <source>
        <dbReference type="ARBA" id="ARBA00022989"/>
    </source>
</evidence>
<accession>A0ABU1VVF4</accession>
<evidence type="ECO:0000259" key="5">
    <source>
        <dbReference type="Pfam" id="PF01094"/>
    </source>
</evidence>
<feature type="domain" description="Receptor ligand binding region" evidence="5">
    <location>
        <begin position="96"/>
        <end position="275"/>
    </location>
</feature>
<dbReference type="Gene3D" id="3.40.50.2300">
    <property type="match status" value="4"/>
</dbReference>
<evidence type="ECO:0000256" key="4">
    <source>
        <dbReference type="ARBA" id="ARBA00023136"/>
    </source>
</evidence>
<dbReference type="RefSeq" id="WP_310274450.1">
    <property type="nucleotide sequence ID" value="NZ_JAVDWR010000001.1"/>
</dbReference>
<protein>
    <submittedName>
        <fullName evidence="6">ABC-type branched-subunit amino acid transport system substrate-binding protein</fullName>
    </submittedName>
</protein>